<sequence>YSKINTKEYTGNDLLVCFVVKSTDMDPFLFDTFNGSVVTVRIVSDSQTGRVTFDRG</sequence>
<gene>
    <name evidence="1" type="primary">ORF142355</name>
</gene>
<feature type="non-terminal residue" evidence="1">
    <location>
        <position position="1"/>
    </location>
</feature>
<name>A0A0B7AWF5_9EUPU</name>
<dbReference type="EMBL" id="HACG01037511">
    <property type="protein sequence ID" value="CEK84376.1"/>
    <property type="molecule type" value="Transcribed_RNA"/>
</dbReference>
<proteinExistence type="predicted"/>
<evidence type="ECO:0000313" key="1">
    <source>
        <dbReference type="EMBL" id="CEK84376.1"/>
    </source>
</evidence>
<protein>
    <submittedName>
        <fullName evidence="1">Uncharacterized protein</fullName>
    </submittedName>
</protein>
<organism evidence="1">
    <name type="scientific">Arion vulgaris</name>
    <dbReference type="NCBI Taxonomy" id="1028688"/>
    <lineage>
        <taxon>Eukaryota</taxon>
        <taxon>Metazoa</taxon>
        <taxon>Spiralia</taxon>
        <taxon>Lophotrochozoa</taxon>
        <taxon>Mollusca</taxon>
        <taxon>Gastropoda</taxon>
        <taxon>Heterobranchia</taxon>
        <taxon>Euthyneura</taxon>
        <taxon>Panpulmonata</taxon>
        <taxon>Eupulmonata</taxon>
        <taxon>Stylommatophora</taxon>
        <taxon>Helicina</taxon>
        <taxon>Arionoidea</taxon>
        <taxon>Arionidae</taxon>
        <taxon>Arion</taxon>
    </lineage>
</organism>
<accession>A0A0B7AWF5</accession>
<reference evidence="1" key="1">
    <citation type="submission" date="2014-12" db="EMBL/GenBank/DDBJ databases">
        <title>Insight into the proteome of Arion vulgaris.</title>
        <authorList>
            <person name="Aradska J."/>
            <person name="Bulat T."/>
            <person name="Smidak R."/>
            <person name="Sarate P."/>
            <person name="Gangsoo J."/>
            <person name="Sialana F."/>
            <person name="Bilban M."/>
            <person name="Lubec G."/>
        </authorList>
    </citation>
    <scope>NUCLEOTIDE SEQUENCE</scope>
    <source>
        <tissue evidence="1">Skin</tissue>
    </source>
</reference>
<dbReference type="AlphaFoldDB" id="A0A0B7AWF5"/>